<protein>
    <submittedName>
        <fullName evidence="3">Uncharacterized protein</fullName>
    </submittedName>
</protein>
<dbReference type="InterPro" id="IPR003538">
    <property type="entry name" value="TonB"/>
</dbReference>
<dbReference type="GO" id="GO:0031992">
    <property type="term" value="F:energy transducer activity"/>
    <property type="evidence" value="ECO:0007669"/>
    <property type="project" value="InterPro"/>
</dbReference>
<dbReference type="OrthoDB" id="979886at2"/>
<keyword evidence="2" id="KW-0472">Membrane</keyword>
<keyword evidence="2" id="KW-1133">Transmembrane helix</keyword>
<proteinExistence type="predicted"/>
<reference evidence="3 4" key="1">
    <citation type="journal article" date="2015" name="Sci. Rep.">
        <title>Unraveling adaptation of Pontibacter korlensis to radiation and infertility in desert through complete genome and comparative transcriptomic analysis.</title>
        <authorList>
            <person name="Dai J."/>
            <person name="Dai W."/>
            <person name="Qiu C."/>
            <person name="Yang Z."/>
            <person name="Zhang Y."/>
            <person name="Zhou M."/>
            <person name="Zhang L."/>
            <person name="Fang C."/>
            <person name="Gao Q."/>
            <person name="Yang Q."/>
            <person name="Li X."/>
            <person name="Wang Z."/>
            <person name="Wang Z."/>
            <person name="Jia Z."/>
            <person name="Chen X."/>
        </authorList>
    </citation>
    <scope>NUCLEOTIDE SEQUENCE [LARGE SCALE GENOMIC DNA]</scope>
    <source>
        <strain evidence="3 4">X14-1T</strain>
    </source>
</reference>
<evidence type="ECO:0000313" key="3">
    <source>
        <dbReference type="EMBL" id="AKD04821.1"/>
    </source>
</evidence>
<dbReference type="GO" id="GO:0015891">
    <property type="term" value="P:siderophore transport"/>
    <property type="evidence" value="ECO:0007669"/>
    <property type="project" value="InterPro"/>
</dbReference>
<dbReference type="EMBL" id="CP009621">
    <property type="protein sequence ID" value="AKD04821.1"/>
    <property type="molecule type" value="Genomic_DNA"/>
</dbReference>
<evidence type="ECO:0000256" key="2">
    <source>
        <dbReference type="SAM" id="Phobius"/>
    </source>
</evidence>
<feature type="compositionally biased region" description="Pro residues" evidence="1">
    <location>
        <begin position="82"/>
        <end position="104"/>
    </location>
</feature>
<dbReference type="PATRIC" id="fig|400092.3.peg.4177"/>
<dbReference type="RefSeq" id="WP_046312797.1">
    <property type="nucleotide sequence ID" value="NZ_CBCSCY010000011.1"/>
</dbReference>
<organism evidence="3 4">
    <name type="scientific">Pontibacter korlensis</name>
    <dbReference type="NCBI Taxonomy" id="400092"/>
    <lineage>
        <taxon>Bacteria</taxon>
        <taxon>Pseudomonadati</taxon>
        <taxon>Bacteroidota</taxon>
        <taxon>Cytophagia</taxon>
        <taxon>Cytophagales</taxon>
        <taxon>Hymenobacteraceae</taxon>
        <taxon>Pontibacter</taxon>
    </lineage>
</organism>
<name>A0A0E3UYW9_9BACT</name>
<gene>
    <name evidence="3" type="ORF">PKOR_19095</name>
</gene>
<keyword evidence="2" id="KW-0812">Transmembrane</keyword>
<feature type="compositionally biased region" description="Basic and acidic residues" evidence="1">
    <location>
        <begin position="134"/>
        <end position="162"/>
    </location>
</feature>
<feature type="compositionally biased region" description="Low complexity" evidence="1">
    <location>
        <begin position="105"/>
        <end position="123"/>
    </location>
</feature>
<dbReference type="HOGENOM" id="CLU_071523_0_0_10"/>
<dbReference type="GO" id="GO:0030288">
    <property type="term" value="C:outer membrane-bounded periplasmic space"/>
    <property type="evidence" value="ECO:0007669"/>
    <property type="project" value="InterPro"/>
</dbReference>
<feature type="compositionally biased region" description="Basic and acidic residues" evidence="1">
    <location>
        <begin position="192"/>
        <end position="202"/>
    </location>
</feature>
<dbReference type="STRING" id="400092.PKOR_19095"/>
<dbReference type="Proteomes" id="UP000033109">
    <property type="component" value="Chromosome"/>
</dbReference>
<feature type="compositionally biased region" description="Low complexity" evidence="1">
    <location>
        <begin position="170"/>
        <end position="191"/>
    </location>
</feature>
<feature type="region of interest" description="Disordered" evidence="1">
    <location>
        <begin position="60"/>
        <end position="227"/>
    </location>
</feature>
<evidence type="ECO:0000256" key="1">
    <source>
        <dbReference type="SAM" id="MobiDB-lite"/>
    </source>
</evidence>
<dbReference type="PRINTS" id="PR01374">
    <property type="entry name" value="TONBPROTEIN"/>
</dbReference>
<accession>A0A0E3UYW9</accession>
<keyword evidence="4" id="KW-1185">Reference proteome</keyword>
<evidence type="ECO:0000313" key="4">
    <source>
        <dbReference type="Proteomes" id="UP000033109"/>
    </source>
</evidence>
<feature type="transmembrane region" description="Helical" evidence="2">
    <location>
        <begin position="15"/>
        <end position="37"/>
    </location>
</feature>
<dbReference type="KEGG" id="pko:PKOR_19095"/>
<sequence>MAIAHSQEEEKNKRVAAGVSIGVHVLILLFLIYMLAWRAPDPPAPELGIQLNFGMDNVGSGDVQTKATPNDSKNVEDSKPAPTQPEPEPDPQPEPVSQPTPPAQPVETPKVVTTTAPEPVTVKEVVKPQPKPQPKKEEVKEPAPKPTPPKEEVEKKEPEKPKSLYPGQPTNSSGTGKNGSSDTPTGNNNGDDTGKVGDKGDPDGDVNAKALYGKAGGGAGGSLNMPGWRYDIEPKRDPYSNETGLIRFRIKIDADGNLVNVEVLENTVSPRVLSWYKEQLYKTTFSRTGTGAATTGASGVVTFRITAR</sequence>
<dbReference type="AlphaFoldDB" id="A0A0E3UYW9"/>
<feature type="compositionally biased region" description="Polar residues" evidence="1">
    <location>
        <begin position="62"/>
        <end position="72"/>
    </location>
</feature>